<dbReference type="Proteomes" id="UP000187012">
    <property type="component" value="Unassembled WGS sequence"/>
</dbReference>
<protein>
    <submittedName>
        <fullName evidence="1">Uncharacterized protein</fullName>
    </submittedName>
</protein>
<gene>
    <name evidence="1" type="ORF">BN2475_630046</name>
</gene>
<reference evidence="1 2" key="1">
    <citation type="submission" date="2016-12" db="EMBL/GenBank/DDBJ databases">
        <authorList>
            <person name="Song W.-J."/>
            <person name="Kurnit D.M."/>
        </authorList>
    </citation>
    <scope>NUCLEOTIDE SEQUENCE [LARGE SCALE GENOMIC DNA]</scope>
    <source>
        <strain evidence="1 2">STM7296</strain>
    </source>
</reference>
<sequence length="71" mass="7613">MLFYLALSLVAIGGKVQSGLLGFLQYDKSASTDLILAAEDARLAGRILHARLTQSRGPVLVSDRENPVLTT</sequence>
<dbReference type="STRING" id="1247936.BN2475_630046"/>
<accession>A0A1N7SFR2</accession>
<organism evidence="1 2">
    <name type="scientific">Paraburkholderia ribeironis</name>
    <dbReference type="NCBI Taxonomy" id="1247936"/>
    <lineage>
        <taxon>Bacteria</taxon>
        <taxon>Pseudomonadati</taxon>
        <taxon>Pseudomonadota</taxon>
        <taxon>Betaproteobacteria</taxon>
        <taxon>Burkholderiales</taxon>
        <taxon>Burkholderiaceae</taxon>
        <taxon>Paraburkholderia</taxon>
    </lineage>
</organism>
<proteinExistence type="predicted"/>
<evidence type="ECO:0000313" key="1">
    <source>
        <dbReference type="EMBL" id="SIT46201.1"/>
    </source>
</evidence>
<name>A0A1N7SFR2_9BURK</name>
<dbReference type="AlphaFoldDB" id="A0A1N7SFR2"/>
<evidence type="ECO:0000313" key="2">
    <source>
        <dbReference type="Proteomes" id="UP000187012"/>
    </source>
</evidence>
<dbReference type="EMBL" id="CYGX02000063">
    <property type="protein sequence ID" value="SIT46201.1"/>
    <property type="molecule type" value="Genomic_DNA"/>
</dbReference>
<keyword evidence="2" id="KW-1185">Reference proteome</keyword>